<evidence type="ECO:0000259" key="1">
    <source>
        <dbReference type="SMART" id="SM00829"/>
    </source>
</evidence>
<dbReference type="InterPro" id="IPR020843">
    <property type="entry name" value="ER"/>
</dbReference>
<dbReference type="PANTHER" id="PTHR44013:SF1">
    <property type="entry name" value="ZINC-TYPE ALCOHOL DEHYDROGENASE-LIKE PROTEIN C16A3.02C"/>
    <property type="match status" value="1"/>
</dbReference>
<dbReference type="SUPFAM" id="SSF50129">
    <property type="entry name" value="GroES-like"/>
    <property type="match status" value="1"/>
</dbReference>
<dbReference type="PROSITE" id="PS01162">
    <property type="entry name" value="QOR_ZETA_CRYSTAL"/>
    <property type="match status" value="1"/>
</dbReference>
<evidence type="ECO:0000313" key="3">
    <source>
        <dbReference type="Proteomes" id="UP001600165"/>
    </source>
</evidence>
<dbReference type="InterPro" id="IPR002364">
    <property type="entry name" value="Quin_OxRdtase/zeta-crystal_CS"/>
</dbReference>
<dbReference type="Proteomes" id="UP001600165">
    <property type="component" value="Unassembled WGS sequence"/>
</dbReference>
<name>A0ABW6IE49_9CYAN</name>
<evidence type="ECO:0000313" key="2">
    <source>
        <dbReference type="EMBL" id="MFE4106463.1"/>
    </source>
</evidence>
<comment type="caution">
    <text evidence="2">The sequence shown here is derived from an EMBL/GenBank/DDBJ whole genome shotgun (WGS) entry which is preliminary data.</text>
</comment>
<dbReference type="Pfam" id="PF13602">
    <property type="entry name" value="ADH_zinc_N_2"/>
    <property type="match status" value="1"/>
</dbReference>
<keyword evidence="3" id="KW-1185">Reference proteome</keyword>
<dbReference type="RefSeq" id="WP_377964241.1">
    <property type="nucleotide sequence ID" value="NZ_JBHZOL010000065.1"/>
</dbReference>
<dbReference type="SMART" id="SM00829">
    <property type="entry name" value="PKS_ER"/>
    <property type="match status" value="1"/>
</dbReference>
<dbReference type="Gene3D" id="3.40.50.720">
    <property type="entry name" value="NAD(P)-binding Rossmann-like Domain"/>
    <property type="match status" value="1"/>
</dbReference>
<protein>
    <submittedName>
        <fullName evidence="2">NAD(P)-dependent alcohol dehydrogenase</fullName>
    </submittedName>
</protein>
<organism evidence="2 3">
    <name type="scientific">Almyronema epifaneia S1</name>
    <dbReference type="NCBI Taxonomy" id="2991925"/>
    <lineage>
        <taxon>Bacteria</taxon>
        <taxon>Bacillati</taxon>
        <taxon>Cyanobacteriota</taxon>
        <taxon>Cyanophyceae</taxon>
        <taxon>Nodosilineales</taxon>
        <taxon>Nodosilineaceae</taxon>
        <taxon>Almyronema</taxon>
        <taxon>Almyronema epifaneia</taxon>
    </lineage>
</organism>
<dbReference type="InterPro" id="IPR013154">
    <property type="entry name" value="ADH-like_N"/>
</dbReference>
<accession>A0ABW6IE49</accession>
<gene>
    <name evidence="2" type="ORF">ACFVKH_09260</name>
</gene>
<dbReference type="CDD" id="cd08267">
    <property type="entry name" value="MDR1"/>
    <property type="match status" value="1"/>
</dbReference>
<dbReference type="SUPFAM" id="SSF51735">
    <property type="entry name" value="NAD(P)-binding Rossmann-fold domains"/>
    <property type="match status" value="1"/>
</dbReference>
<dbReference type="EMBL" id="JBHZOL010000065">
    <property type="protein sequence ID" value="MFE4106463.1"/>
    <property type="molecule type" value="Genomic_DNA"/>
</dbReference>
<dbReference type="Pfam" id="PF08240">
    <property type="entry name" value="ADH_N"/>
    <property type="match status" value="1"/>
</dbReference>
<dbReference type="InterPro" id="IPR011032">
    <property type="entry name" value="GroES-like_sf"/>
</dbReference>
<feature type="domain" description="Enoyl reductase (ER)" evidence="1">
    <location>
        <begin position="10"/>
        <end position="311"/>
    </location>
</feature>
<reference evidence="2 3" key="1">
    <citation type="submission" date="2024-10" db="EMBL/GenBank/DDBJ databases">
        <authorList>
            <person name="Ratan Roy A."/>
            <person name="Morales Sandoval P.H."/>
            <person name="De Los Santos Villalobos S."/>
            <person name="Chakraborty S."/>
            <person name="Mukherjee J."/>
        </authorList>
    </citation>
    <scope>NUCLEOTIDE SEQUENCE [LARGE SCALE GENOMIC DNA]</scope>
    <source>
        <strain evidence="2 3">S1</strain>
    </source>
</reference>
<dbReference type="InterPro" id="IPR036291">
    <property type="entry name" value="NAD(P)-bd_dom_sf"/>
</dbReference>
<sequence>MKAIAINQYGSADVLEYLELAEPTLKANALKVKVQAASINPVDWKVRQGTLKLLSGRSFPKVLGSDLAGEVVACGDRVTLFKPGDEIYAFLNPLAGGAYAEYAVVPEAVACFKPRNLTYAQAAAVPLAATTALQALRDLANLKGSQTVLINGASGGVGSFAVQIAKAFGATVTGVCSRRNFELMEALNCDRMIDYTAENFTQHTEKYDLIFDAVGQQTFRQCKPALNPGGLYITTLPSPPTLIQAALTSVLPGKSCKLVIAQPRGIDLAYLQSLIETEQVKPVCDRVFPLAETVAAHRYSETERAVGKIILTVA</sequence>
<dbReference type="PANTHER" id="PTHR44013">
    <property type="entry name" value="ZINC-TYPE ALCOHOL DEHYDROGENASE-LIKE PROTEIN C16A3.02C"/>
    <property type="match status" value="1"/>
</dbReference>
<proteinExistence type="predicted"/>
<dbReference type="Gene3D" id="3.90.180.10">
    <property type="entry name" value="Medium-chain alcohol dehydrogenases, catalytic domain"/>
    <property type="match status" value="1"/>
</dbReference>
<dbReference type="InterPro" id="IPR052733">
    <property type="entry name" value="Chloroplast_QOR"/>
</dbReference>